<gene>
    <name evidence="10" type="primary">secY</name>
    <name evidence="14" type="ORF">AWY79_14595</name>
    <name evidence="15" type="ORF">EDC59_11252</name>
</gene>
<dbReference type="GO" id="GO:0043952">
    <property type="term" value="P:protein transport by the Sec complex"/>
    <property type="evidence" value="ECO:0007669"/>
    <property type="project" value="UniProtKB-UniRule"/>
</dbReference>
<keyword evidence="8 10" id="KW-0472">Membrane</keyword>
<feature type="transmembrane region" description="Helical" evidence="10">
    <location>
        <begin position="183"/>
        <end position="200"/>
    </location>
</feature>
<dbReference type="Pfam" id="PF00344">
    <property type="entry name" value="SecY"/>
    <property type="match status" value="1"/>
</dbReference>
<dbReference type="RefSeq" id="WP_066805520.1">
    <property type="nucleotide sequence ID" value="NZ_CAUVXY020000015.1"/>
</dbReference>
<evidence type="ECO:0000313" key="14">
    <source>
        <dbReference type="EMBL" id="AMK12253.1"/>
    </source>
</evidence>
<dbReference type="AlphaFoldDB" id="A0A126QQ89"/>
<evidence type="ECO:0000256" key="2">
    <source>
        <dbReference type="ARBA" id="ARBA00005751"/>
    </source>
</evidence>
<evidence type="ECO:0000256" key="10">
    <source>
        <dbReference type="HAMAP-Rule" id="MF_01465"/>
    </source>
</evidence>
<dbReference type="InterPro" id="IPR023201">
    <property type="entry name" value="SecY_dom_sf"/>
</dbReference>
<evidence type="ECO:0000256" key="9">
    <source>
        <dbReference type="ARBA" id="ARBA00039733"/>
    </source>
</evidence>
<feature type="transmembrane region" description="Helical" evidence="10">
    <location>
        <begin position="69"/>
        <end position="93"/>
    </location>
</feature>
<keyword evidence="5 10" id="KW-0653">Protein transport</keyword>
<dbReference type="Proteomes" id="UP000295506">
    <property type="component" value="Unassembled WGS sequence"/>
</dbReference>
<feature type="transmembrane region" description="Helical" evidence="10">
    <location>
        <begin position="390"/>
        <end position="410"/>
    </location>
</feature>
<proteinExistence type="inferred from homology"/>
<comment type="subunit">
    <text evidence="10">Component of the Sec protein translocase complex. Heterotrimer consisting of SecY, SecE and SecG subunits. The heterotrimers can form oligomers, although 1 heterotrimer is thought to be able to translocate proteins. Interacts with the ribosome. Interacts with SecDF, and other proteins may be involved. Interacts with SecA.</text>
</comment>
<dbReference type="FunFam" id="1.10.3370.10:FF:000001">
    <property type="entry name" value="Preprotein translocase subunit SecY"/>
    <property type="match status" value="1"/>
</dbReference>
<evidence type="ECO:0000256" key="12">
    <source>
        <dbReference type="RuleBase" id="RU003484"/>
    </source>
</evidence>
<evidence type="ECO:0000256" key="6">
    <source>
        <dbReference type="ARBA" id="ARBA00022989"/>
    </source>
</evidence>
<dbReference type="PROSITE" id="PS00756">
    <property type="entry name" value="SECY_2"/>
    <property type="match status" value="1"/>
</dbReference>
<keyword evidence="3 10" id="KW-0813">Transport</keyword>
<evidence type="ECO:0000313" key="16">
    <source>
        <dbReference type="Proteomes" id="UP000055611"/>
    </source>
</evidence>
<feature type="transmembrane region" description="Helical" evidence="10">
    <location>
        <begin position="146"/>
        <end position="171"/>
    </location>
</feature>
<feature type="transmembrane region" description="Helical" evidence="10">
    <location>
        <begin position="262"/>
        <end position="288"/>
    </location>
</feature>
<feature type="transmembrane region" description="Helical" evidence="10">
    <location>
        <begin position="212"/>
        <end position="233"/>
    </location>
</feature>
<keyword evidence="10" id="KW-1003">Cell membrane</keyword>
<dbReference type="SUPFAM" id="SSF103491">
    <property type="entry name" value="Preprotein translocase SecY subunit"/>
    <property type="match status" value="1"/>
</dbReference>
<evidence type="ECO:0000256" key="7">
    <source>
        <dbReference type="ARBA" id="ARBA00023010"/>
    </source>
</evidence>
<dbReference type="PROSITE" id="PS00755">
    <property type="entry name" value="SECY_1"/>
    <property type="match status" value="1"/>
</dbReference>
<dbReference type="Gene3D" id="1.10.3370.10">
    <property type="entry name" value="SecY subunit domain"/>
    <property type="match status" value="1"/>
</dbReference>
<evidence type="ECO:0000256" key="5">
    <source>
        <dbReference type="ARBA" id="ARBA00022927"/>
    </source>
</evidence>
<feature type="transmembrane region" description="Helical" evidence="10">
    <location>
        <begin position="114"/>
        <end position="134"/>
    </location>
</feature>
<comment type="subcellular location">
    <subcellularLocation>
        <location evidence="10">Cell membrane</location>
        <topology evidence="10">Multi-pass membrane protein</topology>
    </subcellularLocation>
    <subcellularLocation>
        <location evidence="1 12">Membrane</location>
        <topology evidence="1 12">Multi-pass membrane protein</topology>
    </subcellularLocation>
</comment>
<dbReference type="PANTHER" id="PTHR10906">
    <property type="entry name" value="SECY/SEC61-ALPHA FAMILY MEMBER"/>
    <property type="match status" value="1"/>
</dbReference>
<evidence type="ECO:0000256" key="11">
    <source>
        <dbReference type="RuleBase" id="RU000537"/>
    </source>
</evidence>
<comment type="function">
    <text evidence="10 11">The central subunit of the protein translocation channel SecYEG. Consists of two halves formed by TMs 1-5 and 6-10. These two domains form a lateral gate at the front which open onto the bilayer between TMs 2 and 7, and are clamped together by SecE at the back. The channel is closed by both a pore ring composed of hydrophobic SecY resides and a short helix (helix 2A) on the extracellular side of the membrane which forms a plug. The plug probably moves laterally to allow the channel to open. The ring and the pore may move independently.</text>
</comment>
<keyword evidence="7 10" id="KW-0811">Translocation</keyword>
<evidence type="ECO:0000313" key="15">
    <source>
        <dbReference type="EMBL" id="TDT86543.1"/>
    </source>
</evidence>
<dbReference type="KEGG" id="dej:AWY79_14595"/>
<reference evidence="15 17" key="2">
    <citation type="submission" date="2019-03" db="EMBL/GenBank/DDBJ databases">
        <title>Genomic Encyclopedia of Type Strains, Phase IV (KMG-IV): sequencing the most valuable type-strain genomes for metagenomic binning, comparative biology and taxonomic classification.</title>
        <authorList>
            <person name="Goeker M."/>
        </authorList>
    </citation>
    <scope>NUCLEOTIDE SEQUENCE [LARGE SCALE GENOMIC DNA]</scope>
    <source>
        <strain evidence="15 17">DSM 101483</strain>
    </source>
</reference>
<dbReference type="GO" id="GO:0005886">
    <property type="term" value="C:plasma membrane"/>
    <property type="evidence" value="ECO:0007669"/>
    <property type="project" value="UniProtKB-SubCell"/>
</dbReference>
<organism evidence="15 17">
    <name type="scientific">Pseudodesulfovibrio indicus</name>
    <dbReference type="NCBI Taxonomy" id="1716143"/>
    <lineage>
        <taxon>Bacteria</taxon>
        <taxon>Pseudomonadati</taxon>
        <taxon>Thermodesulfobacteriota</taxon>
        <taxon>Desulfovibrionia</taxon>
        <taxon>Desulfovibrionales</taxon>
        <taxon>Desulfovibrionaceae</taxon>
    </lineage>
</organism>
<dbReference type="HAMAP" id="MF_01465">
    <property type="entry name" value="SecY"/>
    <property type="match status" value="1"/>
</dbReference>
<feature type="transmembrane region" description="Helical" evidence="10">
    <location>
        <begin position="308"/>
        <end position="330"/>
    </location>
</feature>
<feature type="transmembrane region" description="Helical" evidence="10">
    <location>
        <begin position="17"/>
        <end position="35"/>
    </location>
</feature>
<evidence type="ECO:0000256" key="8">
    <source>
        <dbReference type="ARBA" id="ARBA00023136"/>
    </source>
</evidence>
<dbReference type="PRINTS" id="PR00303">
    <property type="entry name" value="SECYTRNLCASE"/>
</dbReference>
<dbReference type="GO" id="GO:0065002">
    <property type="term" value="P:intracellular protein transmembrane transport"/>
    <property type="evidence" value="ECO:0007669"/>
    <property type="project" value="UniProtKB-UniRule"/>
</dbReference>
<evidence type="ECO:0000313" key="17">
    <source>
        <dbReference type="Proteomes" id="UP000295506"/>
    </source>
</evidence>
<evidence type="ECO:0000256" key="4">
    <source>
        <dbReference type="ARBA" id="ARBA00022692"/>
    </source>
</evidence>
<keyword evidence="16" id="KW-1185">Reference proteome</keyword>
<dbReference type="NCBIfam" id="TIGR00967">
    <property type="entry name" value="3a0501s007"/>
    <property type="match status" value="1"/>
</dbReference>
<protein>
    <recommendedName>
        <fullName evidence="9 10">Protein translocase subunit SecY</fullName>
    </recommendedName>
</protein>
<dbReference type="InterPro" id="IPR002208">
    <property type="entry name" value="SecY/SEC61-alpha"/>
</dbReference>
<sequence length="436" mass="48070">MSGVDNIARLPELRKKLLWTFALLAVYRMGIHIPIPGVDSAALSEFFAQAQNTLFGVFDMFSGGGLSKMSIFALGIMPYISASIILQLLTVVSPELKRLQKEEGEAGRKKITQYTRYGTVLITVVQGFAIATGLESMSSPTGAPMVLFSGIGFKLMTIITLTAGTVFLMWLGEQMTEKGIGNGISLIIYAGIIAGLPSAVVNTLQLMTVGEISLFILLFLLVIMIATLAFIVFMERGQRRIPIHYAKRQMGRRMFGGQTTHLPLKINTAGVIPPIFASSILMFPATLAQFSSNKYLQDFSAYMRPDSILYNILFIGIIIFFCYFYTAIMFDPKGIAENIQKQGGFIPGIRPGNRTREYIDKVLARITLWGAFYVSAVCVLPMILISKFGVPFYFGGTSLLIVVGVAMDFMGQIESYMISRQYEGLMGKGNKLKGRR</sequence>
<dbReference type="InterPro" id="IPR030659">
    <property type="entry name" value="SecY_CS"/>
</dbReference>
<evidence type="ECO:0000256" key="1">
    <source>
        <dbReference type="ARBA" id="ARBA00004141"/>
    </source>
</evidence>
<reference evidence="14 16" key="1">
    <citation type="journal article" date="2016" name="Front. Microbiol.">
        <title>Genome Sequence of the Piezophilic, Mesophilic Sulfate-Reducing Bacterium Desulfovibrio indicus J2T.</title>
        <authorList>
            <person name="Cao J."/>
            <person name="Maignien L."/>
            <person name="Shao Z."/>
            <person name="Alain K."/>
            <person name="Jebbar M."/>
        </authorList>
    </citation>
    <scope>NUCLEOTIDE SEQUENCE [LARGE SCALE GENOMIC DNA]</scope>
    <source>
        <strain evidence="14 16">J2</strain>
    </source>
</reference>
<name>A0A126QQ89_9BACT</name>
<accession>A0A126QQ89</accession>
<dbReference type="EMBL" id="CP014206">
    <property type="protein sequence ID" value="AMK12253.1"/>
    <property type="molecule type" value="Genomic_DNA"/>
</dbReference>
<dbReference type="EMBL" id="SOBK01000012">
    <property type="protein sequence ID" value="TDT86543.1"/>
    <property type="molecule type" value="Genomic_DNA"/>
</dbReference>
<dbReference type="Proteomes" id="UP000055611">
    <property type="component" value="Chromosome"/>
</dbReference>
<keyword evidence="4 10" id="KW-0812">Transmembrane</keyword>
<evidence type="ECO:0000256" key="13">
    <source>
        <dbReference type="RuleBase" id="RU004349"/>
    </source>
</evidence>
<keyword evidence="6 10" id="KW-1133">Transmembrane helix</keyword>
<dbReference type="PIRSF" id="PIRSF004557">
    <property type="entry name" value="SecY"/>
    <property type="match status" value="1"/>
</dbReference>
<dbReference type="InterPro" id="IPR026593">
    <property type="entry name" value="SecY"/>
</dbReference>
<feature type="transmembrane region" description="Helical" evidence="10">
    <location>
        <begin position="362"/>
        <end position="384"/>
    </location>
</feature>
<dbReference type="GO" id="GO:0006605">
    <property type="term" value="P:protein targeting"/>
    <property type="evidence" value="ECO:0007669"/>
    <property type="project" value="UniProtKB-UniRule"/>
</dbReference>
<evidence type="ECO:0000256" key="3">
    <source>
        <dbReference type="ARBA" id="ARBA00022448"/>
    </source>
</evidence>
<comment type="similarity">
    <text evidence="2 10 13">Belongs to the SecY/SEC61-alpha family.</text>
</comment>
<dbReference type="OrthoDB" id="9809248at2"/>